<accession>W4GNC2</accession>
<feature type="signal peptide" evidence="3">
    <location>
        <begin position="1"/>
        <end position="18"/>
    </location>
</feature>
<proteinExistence type="predicted"/>
<evidence type="ECO:0000256" key="1">
    <source>
        <dbReference type="SAM" id="MobiDB-lite"/>
    </source>
</evidence>
<dbReference type="GeneID" id="20808698"/>
<evidence type="ECO:0000256" key="3">
    <source>
        <dbReference type="SAM" id="SignalP"/>
    </source>
</evidence>
<keyword evidence="2" id="KW-1133">Transmembrane helix</keyword>
<dbReference type="VEuPathDB" id="FungiDB:H257_06702"/>
<dbReference type="RefSeq" id="XP_009830317.1">
    <property type="nucleotide sequence ID" value="XM_009832015.1"/>
</dbReference>
<organism evidence="4">
    <name type="scientific">Aphanomyces astaci</name>
    <name type="common">Crayfish plague agent</name>
    <dbReference type="NCBI Taxonomy" id="112090"/>
    <lineage>
        <taxon>Eukaryota</taxon>
        <taxon>Sar</taxon>
        <taxon>Stramenopiles</taxon>
        <taxon>Oomycota</taxon>
        <taxon>Saprolegniomycetes</taxon>
        <taxon>Saprolegniales</taxon>
        <taxon>Verrucalvaceae</taxon>
        <taxon>Aphanomyces</taxon>
    </lineage>
</organism>
<reference evidence="4" key="1">
    <citation type="submission" date="2013-12" db="EMBL/GenBank/DDBJ databases">
        <title>The Genome Sequence of Aphanomyces astaci APO3.</title>
        <authorList>
            <consortium name="The Broad Institute Genomics Platform"/>
            <person name="Russ C."/>
            <person name="Tyler B."/>
            <person name="van West P."/>
            <person name="Dieguez-Uribeondo J."/>
            <person name="Young S.K."/>
            <person name="Zeng Q."/>
            <person name="Gargeya S."/>
            <person name="Fitzgerald M."/>
            <person name="Abouelleil A."/>
            <person name="Alvarado L."/>
            <person name="Chapman S.B."/>
            <person name="Gainer-Dewar J."/>
            <person name="Goldberg J."/>
            <person name="Griggs A."/>
            <person name="Gujja S."/>
            <person name="Hansen M."/>
            <person name="Howarth C."/>
            <person name="Imamovic A."/>
            <person name="Ireland A."/>
            <person name="Larimer J."/>
            <person name="McCowan C."/>
            <person name="Murphy C."/>
            <person name="Pearson M."/>
            <person name="Poon T.W."/>
            <person name="Priest M."/>
            <person name="Roberts A."/>
            <person name="Saif S."/>
            <person name="Shea T."/>
            <person name="Sykes S."/>
            <person name="Wortman J."/>
            <person name="Nusbaum C."/>
            <person name="Birren B."/>
        </authorList>
    </citation>
    <scope>NUCLEOTIDE SEQUENCE [LARGE SCALE GENOMIC DNA]</scope>
    <source>
        <strain evidence="4">APO3</strain>
    </source>
</reference>
<keyword evidence="2" id="KW-0812">Transmembrane</keyword>
<dbReference type="AlphaFoldDB" id="W4GNC2"/>
<feature type="transmembrane region" description="Helical" evidence="2">
    <location>
        <begin position="267"/>
        <end position="289"/>
    </location>
</feature>
<protein>
    <submittedName>
        <fullName evidence="4">Uncharacterized protein</fullName>
    </submittedName>
</protein>
<name>W4GNC2_APHAT</name>
<keyword evidence="2" id="KW-0472">Membrane</keyword>
<evidence type="ECO:0000313" key="4">
    <source>
        <dbReference type="EMBL" id="ETV80393.1"/>
    </source>
</evidence>
<gene>
    <name evidence="4" type="ORF">H257_06702</name>
</gene>
<feature type="chain" id="PRO_5004841324" evidence="3">
    <location>
        <begin position="19"/>
        <end position="363"/>
    </location>
</feature>
<feature type="region of interest" description="Disordered" evidence="1">
    <location>
        <begin position="316"/>
        <end position="337"/>
    </location>
</feature>
<sequence>MTIKVLGMLALAASSTSAVYWNQSAGYSIKVDFKGWSNFSPLNGGCVTCPFTCVRPSTGPDGLALNFSNASSIQNLPSVYSQPVANGCCYAKGKVMPSCNNQASPPEKEDCGFLYGPTLQWNITDTRNPPPTKTPIRAIMMASTDCKNFWAVQQTYVKQEGKTTGLKVTGSKQINGGCYGASTGAAIILAGCLTSDLKFDKSASYSWDKLAVKCRGLSGMCTRTNALWGRNLECCTDPLSIDAAQWDFKYKLYTTPTNVGIELSGPVITAIVFGGVALMMMAVHFGSAIHRRAKQTALMREQEMTEDYEEVMTPLTAGDKAPATSNKSLARSVGPSHVEHSLHEGDQIYKKKDDEVLFEGDLY</sequence>
<keyword evidence="3" id="KW-0732">Signal</keyword>
<evidence type="ECO:0000256" key="2">
    <source>
        <dbReference type="SAM" id="Phobius"/>
    </source>
</evidence>
<dbReference type="EMBL" id="KI913126">
    <property type="protein sequence ID" value="ETV80393.1"/>
    <property type="molecule type" value="Genomic_DNA"/>
</dbReference>
<dbReference type="OrthoDB" id="109134at2759"/>